<proteinExistence type="predicted"/>
<dbReference type="RefSeq" id="XP_006822366.1">
    <property type="nucleotide sequence ID" value="XM_006822303.1"/>
</dbReference>
<dbReference type="Pfam" id="PF25449">
    <property type="entry name" value="CCDC174_GRSR"/>
    <property type="match status" value="1"/>
</dbReference>
<keyword evidence="4" id="KW-1185">Reference proteome</keyword>
<organism evidence="4 5">
    <name type="scientific">Saccoglossus kowalevskii</name>
    <name type="common">Acorn worm</name>
    <dbReference type="NCBI Taxonomy" id="10224"/>
    <lineage>
        <taxon>Eukaryota</taxon>
        <taxon>Metazoa</taxon>
        <taxon>Hemichordata</taxon>
        <taxon>Enteropneusta</taxon>
        <taxon>Harrimaniidae</taxon>
        <taxon>Saccoglossus</taxon>
    </lineage>
</organism>
<feature type="region of interest" description="Disordered" evidence="2">
    <location>
        <begin position="254"/>
        <end position="288"/>
    </location>
</feature>
<gene>
    <name evidence="5" type="primary">LOC100374492</name>
</gene>
<dbReference type="Pfam" id="PF13300">
    <property type="entry name" value="DUF4078"/>
    <property type="match status" value="1"/>
</dbReference>
<dbReference type="GeneID" id="100374492"/>
<accession>A0ABM0MQS5</accession>
<feature type="compositionally biased region" description="Basic residues" evidence="2">
    <location>
        <begin position="267"/>
        <end position="277"/>
    </location>
</feature>
<evidence type="ECO:0000256" key="1">
    <source>
        <dbReference type="ARBA" id="ARBA00023054"/>
    </source>
</evidence>
<feature type="region of interest" description="Disordered" evidence="2">
    <location>
        <begin position="323"/>
        <end position="483"/>
    </location>
</feature>
<feature type="domain" description="CCDC174 alpha/beta GRSR" evidence="3">
    <location>
        <begin position="148"/>
        <end position="176"/>
    </location>
</feature>
<reference evidence="5" key="1">
    <citation type="submission" date="2025-08" db="UniProtKB">
        <authorList>
            <consortium name="RefSeq"/>
        </authorList>
    </citation>
    <scope>IDENTIFICATION</scope>
    <source>
        <tissue evidence="5">Testes</tissue>
    </source>
</reference>
<keyword evidence="1" id="KW-0175">Coiled coil</keyword>
<evidence type="ECO:0000313" key="5">
    <source>
        <dbReference type="RefSeq" id="XP_006822366.1"/>
    </source>
</evidence>
<feature type="compositionally biased region" description="Pro residues" evidence="2">
    <location>
        <begin position="420"/>
        <end position="453"/>
    </location>
</feature>
<feature type="region of interest" description="Disordered" evidence="2">
    <location>
        <begin position="118"/>
        <end position="148"/>
    </location>
</feature>
<evidence type="ECO:0000313" key="4">
    <source>
        <dbReference type="Proteomes" id="UP000694865"/>
    </source>
</evidence>
<feature type="compositionally biased region" description="Basic and acidic residues" evidence="2">
    <location>
        <begin position="118"/>
        <end position="130"/>
    </location>
</feature>
<feature type="compositionally biased region" description="Low complexity" evidence="2">
    <location>
        <begin position="466"/>
        <end position="476"/>
    </location>
</feature>
<dbReference type="Proteomes" id="UP000694865">
    <property type="component" value="Unplaced"/>
</dbReference>
<dbReference type="InterPro" id="IPR025066">
    <property type="entry name" value="CCDC174-like"/>
</dbReference>
<name>A0ABM0MQS5_SACKO</name>
<feature type="region of interest" description="Disordered" evidence="2">
    <location>
        <begin position="34"/>
        <end position="80"/>
    </location>
</feature>
<feature type="compositionally biased region" description="Basic and acidic residues" evidence="2">
    <location>
        <begin position="328"/>
        <end position="337"/>
    </location>
</feature>
<feature type="compositionally biased region" description="Basic and acidic residues" evidence="2">
    <location>
        <begin position="254"/>
        <end position="266"/>
    </location>
</feature>
<protein>
    <submittedName>
        <fullName evidence="5">Coiled-coil domain-containing protein 174-like</fullName>
    </submittedName>
</protein>
<dbReference type="InterPro" id="IPR057464">
    <property type="entry name" value="CCDC174_GRSR"/>
</dbReference>
<evidence type="ECO:0000259" key="3">
    <source>
        <dbReference type="Pfam" id="PF25449"/>
    </source>
</evidence>
<feature type="region of interest" description="Disordered" evidence="2">
    <location>
        <begin position="175"/>
        <end position="194"/>
    </location>
</feature>
<feature type="compositionally biased region" description="Polar residues" evidence="2">
    <location>
        <begin position="47"/>
        <end position="58"/>
    </location>
</feature>
<dbReference type="PANTHER" id="PTHR15885">
    <property type="entry name" value="COILED-COIL DOMAIN-CONTAINING PROTEIN 174"/>
    <property type="match status" value="1"/>
</dbReference>
<sequence>MSGKKTRGAVSASSIVDLKAELFRKQEEFKREKFENQNYVKPKSSKKSNLFSKQNIGVQNRAEKDRKQDSEEKDSLAKSKSALETKAALYDKMARGQLWPEDDEKYMVDFTQKVIDRQEEEKRKQQRKDEEDVISGDIPASCDPGDEWVDYTDSLGRSRRCMKKDLKYLQDLDKDLNPALKSSNTEDEPDLLSADMKREMLRKKWEEEEAEAMSKPVGPVHYENVRYEEVRHTGVGYFAFSKEDEARKKQMEQLEMLRDETSDQRVKREKLKMKRKAAMQARLEKVKQRKKIKGDLFNDEDDVEQKKEEIPVELLTRDESLRQLGAERPWDKGKEKMPAPVRSKPSLPVYNPRDERPSEFAPPKEYYDSGPVKTKNEHRKMWRIEDGGYPPGNTEQMVPADSSKQREAAVTERTQQLPVNFPPHPPPPPNFMYPQPPTGQFFPPPGHYPPPVFPQTASILHPPPYYNQEQQQQPQEDQQKPTNVNLDSALSYFRHNAGHSS</sequence>
<dbReference type="PANTHER" id="PTHR15885:SF1">
    <property type="entry name" value="COILED-COIL DOMAIN-CONTAINING PROTEIN 174"/>
    <property type="match status" value="1"/>
</dbReference>
<feature type="compositionally biased region" description="Basic and acidic residues" evidence="2">
    <location>
        <begin position="61"/>
        <end position="80"/>
    </location>
</feature>
<evidence type="ECO:0000256" key="2">
    <source>
        <dbReference type="SAM" id="MobiDB-lite"/>
    </source>
</evidence>